<organism evidence="5">
    <name type="scientific">Caecomyces sp</name>
    <dbReference type="NCBI Taxonomy" id="2078661"/>
    <lineage>
        <taxon>Eukaryota</taxon>
        <taxon>Fungi</taxon>
        <taxon>Fungi incertae sedis</taxon>
        <taxon>Chytridiomycota</taxon>
        <taxon>Chytridiomycota incertae sedis</taxon>
        <taxon>Neocallimastigomycetes</taxon>
        <taxon>Neocallimastigales</taxon>
        <taxon>Neocallimastigaceae</taxon>
        <taxon>Caecomyces</taxon>
    </lineage>
</organism>
<keyword evidence="2 5" id="KW-0808">Transferase</keyword>
<dbReference type="EMBL" id="MH043884">
    <property type="protein sequence ID" value="AWI67038.1"/>
    <property type="molecule type" value="mRNA"/>
</dbReference>
<evidence type="ECO:0000256" key="1">
    <source>
        <dbReference type="ARBA" id="ARBA00007274"/>
    </source>
</evidence>
<evidence type="ECO:0000259" key="4">
    <source>
        <dbReference type="Pfam" id="PF12464"/>
    </source>
</evidence>
<dbReference type="GO" id="GO:0008374">
    <property type="term" value="F:O-acyltransferase activity"/>
    <property type="evidence" value="ECO:0007669"/>
    <property type="project" value="TreeGrafter"/>
</dbReference>
<dbReference type="PROSITE" id="PS00101">
    <property type="entry name" value="HEXAPEP_TRANSFERASES"/>
    <property type="match status" value="1"/>
</dbReference>
<dbReference type="InterPro" id="IPR018357">
    <property type="entry name" value="Hexapep_transf_CS"/>
</dbReference>
<dbReference type="PANTHER" id="PTHR23416:SF23">
    <property type="entry name" value="ACETYLTRANSFERASE C18B11.09C-RELATED"/>
    <property type="match status" value="1"/>
</dbReference>
<proteinExistence type="evidence at transcript level"/>
<comment type="similarity">
    <text evidence="1">Belongs to the transferase hexapeptide repeat family.</text>
</comment>
<protein>
    <submittedName>
        <fullName evidence="5">Maltose acetyltransferase</fullName>
    </submittedName>
</protein>
<dbReference type="InterPro" id="IPR051159">
    <property type="entry name" value="Hexapeptide_acetyltransf"/>
</dbReference>
<dbReference type="CDD" id="cd03357">
    <property type="entry name" value="LbH_MAT_GAT"/>
    <property type="match status" value="1"/>
</dbReference>
<dbReference type="Gene3D" id="2.160.10.10">
    <property type="entry name" value="Hexapeptide repeat proteins"/>
    <property type="match status" value="1"/>
</dbReference>
<dbReference type="SUPFAM" id="SSF51161">
    <property type="entry name" value="Trimeric LpxA-like enzymes"/>
    <property type="match status" value="1"/>
</dbReference>
<dbReference type="Pfam" id="PF12464">
    <property type="entry name" value="Mac"/>
    <property type="match status" value="1"/>
</dbReference>
<dbReference type="Pfam" id="PF00132">
    <property type="entry name" value="Hexapep"/>
    <property type="match status" value="1"/>
</dbReference>
<dbReference type="InterPro" id="IPR001451">
    <property type="entry name" value="Hexapep"/>
</dbReference>
<dbReference type="InterPro" id="IPR024688">
    <property type="entry name" value="Mac_dom"/>
</dbReference>
<sequence length="218" mass="24634">MDEEAMEKKYHTMLNSGEIYDCFNEELLMYQYQCCHRLDAYNATPDTVEGFKERDKLLKETVGTYGEGLYILPPIKANFGLKHVHFGKNVFVNFNNNFVDDADIFIGDNTLIAPNCTIATAEHLISPRLRKHNLQYNKPIHIGNNVWIGSGVIILSGITIGDNSIVGAGSVVTKDVEPNTVVVGNPARVLRKITEEDDHFYNRGKEIPQEILDKYLKD</sequence>
<dbReference type="InterPro" id="IPR011004">
    <property type="entry name" value="Trimer_LpxA-like_sf"/>
</dbReference>
<reference evidence="5" key="1">
    <citation type="submission" date="2018-03" db="EMBL/GenBank/DDBJ databases">
        <title>Horizontal gene transfer is an indispensable driver in forging the evolution of the Neocallimastigomycota as a distinct gut-dwelling fungal lineage.</title>
        <authorList>
            <person name="Murphy C.L."/>
            <person name="Youssef N.H."/>
            <person name="Elshahed M.S."/>
        </authorList>
    </citation>
    <scope>NUCLEOTIDE SEQUENCE</scope>
    <source>
        <strain evidence="5">Iso3</strain>
    </source>
</reference>
<evidence type="ECO:0000256" key="3">
    <source>
        <dbReference type="ARBA" id="ARBA00023315"/>
    </source>
</evidence>
<feature type="domain" description="Maltose/galactoside acetyltransferase" evidence="4">
    <location>
        <begin position="16"/>
        <end position="66"/>
    </location>
</feature>
<name>A0A2S1TZI6_9FUNG</name>
<evidence type="ECO:0000256" key="2">
    <source>
        <dbReference type="ARBA" id="ARBA00022679"/>
    </source>
</evidence>
<dbReference type="GO" id="GO:0016407">
    <property type="term" value="F:acetyltransferase activity"/>
    <property type="evidence" value="ECO:0007669"/>
    <property type="project" value="InterPro"/>
</dbReference>
<evidence type="ECO:0000313" key="5">
    <source>
        <dbReference type="EMBL" id="AWI67038.1"/>
    </source>
</evidence>
<dbReference type="PANTHER" id="PTHR23416">
    <property type="entry name" value="SIALIC ACID SYNTHASE-RELATED"/>
    <property type="match status" value="1"/>
</dbReference>
<dbReference type="AlphaFoldDB" id="A0A2S1TZI6"/>
<keyword evidence="3" id="KW-0012">Acyltransferase</keyword>
<dbReference type="FunFam" id="2.160.10.10:FF:000025">
    <property type="entry name" value="Hexapeptide-repeat containing-acetyltransferase"/>
    <property type="match status" value="1"/>
</dbReference>
<accession>A0A2S1TZI6</accession>